<comment type="similarity">
    <text evidence="1">Belongs to the 5'(3')-deoxyribonucleotidase family.</text>
</comment>
<dbReference type="InterPro" id="IPR023214">
    <property type="entry name" value="HAD_sf"/>
</dbReference>
<gene>
    <name evidence="2" type="ORF">ACFQ13_13235</name>
</gene>
<dbReference type="InterPro" id="IPR036412">
    <property type="entry name" value="HAD-like_sf"/>
</dbReference>
<dbReference type="RefSeq" id="WP_386118104.1">
    <property type="nucleotide sequence ID" value="NZ_JBHTKM010000063.1"/>
</dbReference>
<accession>A0ABW3KVG3</accession>
<dbReference type="SFLD" id="SFLDG01145">
    <property type="entry name" value="C1.2.1"/>
    <property type="match status" value="1"/>
</dbReference>
<name>A0ABW3KVG3_9FLAO</name>
<dbReference type="InterPro" id="IPR010708">
    <property type="entry name" value="5'(3')-deoxyribonucleotidase"/>
</dbReference>
<dbReference type="Proteomes" id="UP001597086">
    <property type="component" value="Unassembled WGS sequence"/>
</dbReference>
<proteinExistence type="inferred from homology"/>
<dbReference type="SFLD" id="SFLDS00003">
    <property type="entry name" value="Haloacid_Dehalogenase"/>
    <property type="match status" value="1"/>
</dbReference>
<dbReference type="Pfam" id="PF06941">
    <property type="entry name" value="NT5C"/>
    <property type="match status" value="1"/>
</dbReference>
<evidence type="ECO:0000313" key="2">
    <source>
        <dbReference type="EMBL" id="MFD1016885.1"/>
    </source>
</evidence>
<organism evidence="2 3">
    <name type="scientific">Winogradskyella rapida</name>
    <dbReference type="NCBI Taxonomy" id="549701"/>
    <lineage>
        <taxon>Bacteria</taxon>
        <taxon>Pseudomonadati</taxon>
        <taxon>Bacteroidota</taxon>
        <taxon>Flavobacteriia</taxon>
        <taxon>Flavobacteriales</taxon>
        <taxon>Flavobacteriaceae</taxon>
        <taxon>Winogradskyella</taxon>
    </lineage>
</organism>
<comment type="caution">
    <text evidence="2">The sequence shown here is derived from an EMBL/GenBank/DDBJ whole genome shotgun (WGS) entry which is preliminary data.</text>
</comment>
<dbReference type="EMBL" id="JBHTKM010000063">
    <property type="protein sequence ID" value="MFD1016885.1"/>
    <property type="molecule type" value="Genomic_DNA"/>
</dbReference>
<dbReference type="SFLD" id="SFLDG01126">
    <property type="entry name" value="C1.2:_Nucleotidase_Like"/>
    <property type="match status" value="1"/>
</dbReference>
<keyword evidence="3" id="KW-1185">Reference proteome</keyword>
<sequence length="271" mass="31171">MTTLTIGKILKTYKNHLTDYELKQLKKIQTKQTSFSEQVQALKSALFGEEWDFMMREISDDGNPMSAAYTDRVNKKRAAFGVGPINDAGFPTDDSSQLFCEEVVRHSKNYKELLELKRRKAKQIVFVDMDNVLVNFQSGIDRISEEEKEQYKNDLDNVPGIFSLMDPYEGAIEGYQWLAKNFDTYILSTAPWKNPSAWTDKLLWVQKYLPEVAEKRLILSHNKHLAHGDFLIDDRTANGAGDFKGKHIHFCAEDKGFKDWKAVVSYLKNLA</sequence>
<evidence type="ECO:0000313" key="3">
    <source>
        <dbReference type="Proteomes" id="UP001597086"/>
    </source>
</evidence>
<evidence type="ECO:0000256" key="1">
    <source>
        <dbReference type="ARBA" id="ARBA00009589"/>
    </source>
</evidence>
<dbReference type="PANTHER" id="PTHR16504:SF4">
    <property type="entry name" value="5'(3')-DEOXYRIBONUCLEOTIDASE"/>
    <property type="match status" value="1"/>
</dbReference>
<dbReference type="Gene3D" id="3.40.50.1000">
    <property type="entry name" value="HAD superfamily/HAD-like"/>
    <property type="match status" value="1"/>
</dbReference>
<protein>
    <submittedName>
        <fullName evidence="2">Uncharacterized protein</fullName>
    </submittedName>
</protein>
<dbReference type="PANTHER" id="PTHR16504">
    <property type="entry name" value="5'(3')-DEOXYRIBONUCLEOTIDASE"/>
    <property type="match status" value="1"/>
</dbReference>
<dbReference type="SUPFAM" id="SSF56784">
    <property type="entry name" value="HAD-like"/>
    <property type="match status" value="1"/>
</dbReference>
<reference evidence="3" key="1">
    <citation type="journal article" date="2019" name="Int. J. Syst. Evol. Microbiol.">
        <title>The Global Catalogue of Microorganisms (GCM) 10K type strain sequencing project: providing services to taxonomists for standard genome sequencing and annotation.</title>
        <authorList>
            <consortium name="The Broad Institute Genomics Platform"/>
            <consortium name="The Broad Institute Genome Sequencing Center for Infectious Disease"/>
            <person name="Wu L."/>
            <person name="Ma J."/>
        </authorList>
    </citation>
    <scope>NUCLEOTIDE SEQUENCE [LARGE SCALE GENOMIC DNA]</scope>
    <source>
        <strain evidence="3">CCUG 56098</strain>
    </source>
</reference>